<dbReference type="RefSeq" id="WP_173632236.1">
    <property type="nucleotide sequence ID" value="NZ_CP054212.1"/>
</dbReference>
<organism evidence="1 2">
    <name type="scientific">Paramixta manurensis</name>
    <dbReference type="NCBI Taxonomy" id="2740817"/>
    <lineage>
        <taxon>Bacteria</taxon>
        <taxon>Pseudomonadati</taxon>
        <taxon>Pseudomonadota</taxon>
        <taxon>Gammaproteobacteria</taxon>
        <taxon>Enterobacterales</taxon>
        <taxon>Erwiniaceae</taxon>
        <taxon>Paramixta</taxon>
    </lineage>
</organism>
<keyword evidence="2" id="KW-1185">Reference proteome</keyword>
<sequence length="80" mass="8902">MPKYVFFASNGLVKTAISDSVYAEQLSSSPELKIIEFEAEANDKHEAQLKLKSHLEQNTETLKDFGGDVTLSSIIESLLR</sequence>
<reference evidence="1 2" key="1">
    <citation type="submission" date="2020-06" db="EMBL/GenBank/DDBJ databases">
        <title>Genome sequence of Paramixta manurensis strain PD-1.</title>
        <authorList>
            <person name="Lee C.W."/>
            <person name="Kim J."/>
        </authorList>
    </citation>
    <scope>NUCLEOTIDE SEQUENCE [LARGE SCALE GENOMIC DNA]</scope>
    <source>
        <strain evidence="1 2">PD-1</strain>
    </source>
</reference>
<dbReference type="EMBL" id="CP054212">
    <property type="protein sequence ID" value="QKJ85115.1"/>
    <property type="molecule type" value="Genomic_DNA"/>
</dbReference>
<gene>
    <name evidence="1" type="ORF">PMPD1_0132</name>
</gene>
<evidence type="ECO:0000313" key="1">
    <source>
        <dbReference type="EMBL" id="QKJ85115.1"/>
    </source>
</evidence>
<dbReference type="AlphaFoldDB" id="A0A6M8U3D6"/>
<protein>
    <submittedName>
        <fullName evidence="1">Uncharacterized protein</fullName>
    </submittedName>
</protein>
<name>A0A6M8U3D6_9GAMM</name>
<dbReference type="KEGG" id="pmak:PMPD1_0132"/>
<accession>A0A6M8U3D6</accession>
<proteinExistence type="predicted"/>
<dbReference type="Proteomes" id="UP000505325">
    <property type="component" value="Chromosome"/>
</dbReference>
<evidence type="ECO:0000313" key="2">
    <source>
        <dbReference type="Proteomes" id="UP000505325"/>
    </source>
</evidence>